<evidence type="ECO:0000313" key="3">
    <source>
        <dbReference type="Proteomes" id="UP000646745"/>
    </source>
</evidence>
<dbReference type="Gene3D" id="1.20.5.300">
    <property type="match status" value="1"/>
</dbReference>
<evidence type="ECO:0008006" key="4">
    <source>
        <dbReference type="Google" id="ProtNLM"/>
    </source>
</evidence>
<comment type="caution">
    <text evidence="2">The sequence shown here is derived from an EMBL/GenBank/DDBJ whole genome shotgun (WGS) entry which is preliminary data.</text>
</comment>
<dbReference type="InterPro" id="IPR007236">
    <property type="entry name" value="SlyX"/>
</dbReference>
<protein>
    <recommendedName>
        <fullName evidence="4">SlyX protein</fullName>
    </recommendedName>
</protein>
<feature type="compositionally biased region" description="Polar residues" evidence="1">
    <location>
        <begin position="1"/>
        <end position="13"/>
    </location>
</feature>
<organism evidence="2 3">
    <name type="scientific">Salinicola rhizosphaerae</name>
    <dbReference type="NCBI Taxonomy" id="1443141"/>
    <lineage>
        <taxon>Bacteria</taxon>
        <taxon>Pseudomonadati</taxon>
        <taxon>Pseudomonadota</taxon>
        <taxon>Gammaproteobacteria</taxon>
        <taxon>Oceanospirillales</taxon>
        <taxon>Halomonadaceae</taxon>
        <taxon>Salinicola</taxon>
    </lineage>
</organism>
<dbReference type="PANTHER" id="PTHR36508:SF1">
    <property type="entry name" value="PROTEIN SLYX"/>
    <property type="match status" value="1"/>
</dbReference>
<dbReference type="PANTHER" id="PTHR36508">
    <property type="entry name" value="PROTEIN SLYX"/>
    <property type="match status" value="1"/>
</dbReference>
<reference evidence="3" key="1">
    <citation type="journal article" date="2019" name="Int. J. Syst. Evol. Microbiol.">
        <title>The Global Catalogue of Microorganisms (GCM) 10K type strain sequencing project: providing services to taxonomists for standard genome sequencing and annotation.</title>
        <authorList>
            <consortium name="The Broad Institute Genomics Platform"/>
            <consortium name="The Broad Institute Genome Sequencing Center for Infectious Disease"/>
            <person name="Wu L."/>
            <person name="Ma J."/>
        </authorList>
    </citation>
    <scope>NUCLEOTIDE SEQUENCE [LARGE SCALE GENOMIC DNA]</scope>
    <source>
        <strain evidence="3">KCTC 32998</strain>
    </source>
</reference>
<accession>A0ABQ3DYN2</accession>
<evidence type="ECO:0000313" key="2">
    <source>
        <dbReference type="EMBL" id="GHB19988.1"/>
    </source>
</evidence>
<keyword evidence="3" id="KW-1185">Reference proteome</keyword>
<sequence>MKNDTQPAKSNTAMRPPGTGAEEPPADWQRAMESRLEAVESRLAFQEDWLETLDQLLRDQAGEGERTRQLIALLRERLVEQRQAIDDLGGDTPSAEDERPPHY</sequence>
<name>A0ABQ3DYN2_9GAMM</name>
<evidence type="ECO:0000256" key="1">
    <source>
        <dbReference type="SAM" id="MobiDB-lite"/>
    </source>
</evidence>
<dbReference type="Pfam" id="PF04102">
    <property type="entry name" value="SlyX"/>
    <property type="match status" value="1"/>
</dbReference>
<feature type="region of interest" description="Disordered" evidence="1">
    <location>
        <begin position="1"/>
        <end position="29"/>
    </location>
</feature>
<dbReference type="Proteomes" id="UP000646745">
    <property type="component" value="Unassembled WGS sequence"/>
</dbReference>
<feature type="region of interest" description="Disordered" evidence="1">
    <location>
        <begin position="83"/>
        <end position="103"/>
    </location>
</feature>
<dbReference type="EMBL" id="BMZI01000004">
    <property type="protein sequence ID" value="GHB19988.1"/>
    <property type="molecule type" value="Genomic_DNA"/>
</dbReference>
<proteinExistence type="predicted"/>
<gene>
    <name evidence="2" type="ORF">GCM10009038_18380</name>
</gene>